<gene>
    <name evidence="2" type="ORF">C3K47_16690</name>
</gene>
<dbReference type="RefSeq" id="WP_103790302.1">
    <property type="nucleotide sequence ID" value="NZ_PQVF01000013.1"/>
</dbReference>
<dbReference type="OrthoDB" id="9883320at2"/>
<accession>A0A2S4ZXZ0</accession>
<sequence>MKTDVHHSPLYWAVMLFTGLFIVGIVIKVFSFFFNPTIGFGAALTTISWYAFLPGAAGLLVLMLVHTIFHKELD</sequence>
<dbReference type="EMBL" id="PQVF01000013">
    <property type="protein sequence ID" value="POY35214.1"/>
    <property type="molecule type" value="Genomic_DNA"/>
</dbReference>
<keyword evidence="1" id="KW-0472">Membrane</keyword>
<keyword evidence="1" id="KW-1133">Transmembrane helix</keyword>
<comment type="caution">
    <text evidence="2">The sequence shown here is derived from an EMBL/GenBank/DDBJ whole genome shotgun (WGS) entry which is preliminary data.</text>
</comment>
<dbReference type="AlphaFoldDB" id="A0A2S4ZXZ0"/>
<evidence type="ECO:0000313" key="2">
    <source>
        <dbReference type="EMBL" id="POY35214.1"/>
    </source>
</evidence>
<feature type="transmembrane region" description="Helical" evidence="1">
    <location>
        <begin position="12"/>
        <end position="35"/>
    </location>
</feature>
<evidence type="ECO:0000313" key="3">
    <source>
        <dbReference type="Proteomes" id="UP000236893"/>
    </source>
</evidence>
<organism evidence="2 3">
    <name type="scientific">Solitalea longa</name>
    <dbReference type="NCBI Taxonomy" id="2079460"/>
    <lineage>
        <taxon>Bacteria</taxon>
        <taxon>Pseudomonadati</taxon>
        <taxon>Bacteroidota</taxon>
        <taxon>Sphingobacteriia</taxon>
        <taxon>Sphingobacteriales</taxon>
        <taxon>Sphingobacteriaceae</taxon>
        <taxon>Solitalea</taxon>
    </lineage>
</organism>
<proteinExistence type="predicted"/>
<protein>
    <submittedName>
        <fullName evidence="2">Uncharacterized protein</fullName>
    </submittedName>
</protein>
<evidence type="ECO:0000256" key="1">
    <source>
        <dbReference type="SAM" id="Phobius"/>
    </source>
</evidence>
<dbReference type="Proteomes" id="UP000236893">
    <property type="component" value="Unassembled WGS sequence"/>
</dbReference>
<keyword evidence="1" id="KW-0812">Transmembrane</keyword>
<reference evidence="2 3" key="1">
    <citation type="submission" date="2018-01" db="EMBL/GenBank/DDBJ databases">
        <authorList>
            <person name="Gaut B.S."/>
            <person name="Morton B.R."/>
            <person name="Clegg M.T."/>
            <person name="Duvall M.R."/>
        </authorList>
    </citation>
    <scope>NUCLEOTIDE SEQUENCE [LARGE SCALE GENOMIC DNA]</scope>
    <source>
        <strain evidence="2 3">HR-AV</strain>
    </source>
</reference>
<keyword evidence="3" id="KW-1185">Reference proteome</keyword>
<feature type="transmembrane region" description="Helical" evidence="1">
    <location>
        <begin position="47"/>
        <end position="69"/>
    </location>
</feature>
<name>A0A2S4ZXZ0_9SPHI</name>